<dbReference type="PROSITE" id="PS51084">
    <property type="entry name" value="HIT_2"/>
    <property type="match status" value="1"/>
</dbReference>
<dbReference type="Proteomes" id="UP000320776">
    <property type="component" value="Chromosome"/>
</dbReference>
<gene>
    <name evidence="3" type="ORF">SPTER_06120</name>
</gene>
<dbReference type="GO" id="GO:0003824">
    <property type="term" value="F:catalytic activity"/>
    <property type="evidence" value="ECO:0007669"/>
    <property type="project" value="InterPro"/>
</dbReference>
<sequence length="108" mass="12573">MNELHLIPKEFRQTFLLEMTIVSEAVYNVFKAEKINCESLGNSCSHVHWHIIPRYGTDPCPDKAIWNIERTILDSVILSDNELLQIQQILVAEMKELSIKYQIKAVFK</sequence>
<dbReference type="EMBL" id="CP036259">
    <property type="protein sequence ID" value="QDR79338.1"/>
    <property type="molecule type" value="Genomic_DNA"/>
</dbReference>
<proteinExistence type="predicted"/>
<name>A0A517DPV3_9FIRM</name>
<accession>A0A517DPV3</accession>
<protein>
    <recommendedName>
        <fullName evidence="2">HIT domain-containing protein</fullName>
    </recommendedName>
</protein>
<keyword evidence="4" id="KW-1185">Reference proteome</keyword>
<dbReference type="RefSeq" id="WP_170233126.1">
    <property type="nucleotide sequence ID" value="NZ_CP036259.1"/>
</dbReference>
<reference evidence="3 4" key="1">
    <citation type="submission" date="2019-02" db="EMBL/GenBank/DDBJ databases">
        <title>Closed genome of Sporomusa termitida DSM 4440.</title>
        <authorList>
            <person name="Poehlein A."/>
            <person name="Daniel R."/>
        </authorList>
    </citation>
    <scope>NUCLEOTIDE SEQUENCE [LARGE SCALE GENOMIC DNA]</scope>
    <source>
        <strain evidence="3 4">DSM 4440</strain>
    </source>
</reference>
<dbReference type="Gene3D" id="3.30.428.10">
    <property type="entry name" value="HIT-like"/>
    <property type="match status" value="1"/>
</dbReference>
<dbReference type="InterPro" id="IPR036265">
    <property type="entry name" value="HIT-like_sf"/>
</dbReference>
<dbReference type="KEGG" id="sted:SPTER_06120"/>
<dbReference type="Pfam" id="PF01230">
    <property type="entry name" value="HIT"/>
    <property type="match status" value="1"/>
</dbReference>
<dbReference type="SUPFAM" id="SSF54197">
    <property type="entry name" value="HIT-like"/>
    <property type="match status" value="1"/>
</dbReference>
<dbReference type="AlphaFoldDB" id="A0A517DPV3"/>
<dbReference type="InterPro" id="IPR011146">
    <property type="entry name" value="HIT-like"/>
</dbReference>
<organism evidence="3 4">
    <name type="scientific">Sporomusa termitida</name>
    <dbReference type="NCBI Taxonomy" id="2377"/>
    <lineage>
        <taxon>Bacteria</taxon>
        <taxon>Bacillati</taxon>
        <taxon>Bacillota</taxon>
        <taxon>Negativicutes</taxon>
        <taxon>Selenomonadales</taxon>
        <taxon>Sporomusaceae</taxon>
        <taxon>Sporomusa</taxon>
    </lineage>
</organism>
<evidence type="ECO:0000313" key="4">
    <source>
        <dbReference type="Proteomes" id="UP000320776"/>
    </source>
</evidence>
<evidence type="ECO:0000259" key="2">
    <source>
        <dbReference type="PROSITE" id="PS51084"/>
    </source>
</evidence>
<feature type="domain" description="HIT" evidence="2">
    <location>
        <begin position="1"/>
        <end position="61"/>
    </location>
</feature>
<feature type="short sequence motif" description="Histidine triad motif" evidence="1">
    <location>
        <begin position="46"/>
        <end position="50"/>
    </location>
</feature>
<evidence type="ECO:0000256" key="1">
    <source>
        <dbReference type="PROSITE-ProRule" id="PRU00464"/>
    </source>
</evidence>
<evidence type="ECO:0000313" key="3">
    <source>
        <dbReference type="EMBL" id="QDR79338.1"/>
    </source>
</evidence>